<evidence type="ECO:0000313" key="1">
    <source>
        <dbReference type="EMBL" id="KKT52159.1"/>
    </source>
</evidence>
<sequence>MDQLLDLHKKVPFAVRDAFLQFSRNGRWGTCGGCPKDSNGHTYPEACADTIRGDHQLDLQALMETYLRYLND</sequence>
<dbReference type="Proteomes" id="UP000034006">
    <property type="component" value="Unassembled WGS sequence"/>
</dbReference>
<name>A0A0G1KW85_9BACT</name>
<gene>
    <name evidence="1" type="ORF">UW44_C0003G0002</name>
</gene>
<dbReference type="STRING" id="1618387.UW44_C0003G0002"/>
<reference evidence="1 2" key="1">
    <citation type="journal article" date="2015" name="Nature">
        <title>rRNA introns, odd ribosomes, and small enigmatic genomes across a large radiation of phyla.</title>
        <authorList>
            <person name="Brown C.T."/>
            <person name="Hug L.A."/>
            <person name="Thomas B.C."/>
            <person name="Sharon I."/>
            <person name="Castelle C.J."/>
            <person name="Singh A."/>
            <person name="Wilkins M.J."/>
            <person name="Williams K.H."/>
            <person name="Banfield J.F."/>
        </authorList>
    </citation>
    <scope>NUCLEOTIDE SEQUENCE [LARGE SCALE GENOMIC DNA]</scope>
</reference>
<comment type="caution">
    <text evidence="1">The sequence shown here is derived from an EMBL/GenBank/DDBJ whole genome shotgun (WGS) entry which is preliminary data.</text>
</comment>
<dbReference type="EMBL" id="LCIH01000003">
    <property type="protein sequence ID" value="KKT52159.1"/>
    <property type="molecule type" value="Genomic_DNA"/>
</dbReference>
<evidence type="ECO:0000313" key="2">
    <source>
        <dbReference type="Proteomes" id="UP000034006"/>
    </source>
</evidence>
<accession>A0A0G1KW85</accession>
<proteinExistence type="predicted"/>
<dbReference type="AlphaFoldDB" id="A0A0G1KW85"/>
<protein>
    <submittedName>
        <fullName evidence="1">Uncharacterized protein</fullName>
    </submittedName>
</protein>
<organism evidence="1 2">
    <name type="scientific">Candidatus Collierbacteria bacterium GW2011_GWB2_44_22</name>
    <dbReference type="NCBI Taxonomy" id="1618387"/>
    <lineage>
        <taxon>Bacteria</taxon>
        <taxon>Candidatus Collieribacteriota</taxon>
    </lineage>
</organism>